<keyword evidence="3" id="KW-0813">Transport</keyword>
<dbReference type="PROSITE" id="PS50929">
    <property type="entry name" value="ABC_TM1F"/>
    <property type="match status" value="2"/>
</dbReference>
<comment type="similarity">
    <text evidence="2">Belongs to the ABC transporter superfamily. ABCC family. Conjugate transporter (TC 3.A.1.208) subfamily.</text>
</comment>
<dbReference type="PANTHER" id="PTHR24223:SF456">
    <property type="entry name" value="MULTIDRUG RESISTANCE-ASSOCIATED PROTEIN LETHAL(2)03659"/>
    <property type="match status" value="1"/>
</dbReference>
<keyword evidence="6" id="KW-0547">Nucleotide-binding</keyword>
<keyword evidence="9 11" id="KW-0472">Membrane</keyword>
<evidence type="ECO:0000256" key="11">
    <source>
        <dbReference type="SAM" id="Phobius"/>
    </source>
</evidence>
<dbReference type="InterPro" id="IPR003439">
    <property type="entry name" value="ABC_transporter-like_ATP-bd"/>
</dbReference>
<feature type="transmembrane region" description="Helical" evidence="11">
    <location>
        <begin position="853"/>
        <end position="873"/>
    </location>
</feature>
<feature type="transmembrane region" description="Helical" evidence="11">
    <location>
        <begin position="879"/>
        <end position="897"/>
    </location>
</feature>
<organism evidence="14 15">
    <name type="scientific">Paramecium tetraurelia</name>
    <dbReference type="NCBI Taxonomy" id="5888"/>
    <lineage>
        <taxon>Eukaryota</taxon>
        <taxon>Sar</taxon>
        <taxon>Alveolata</taxon>
        <taxon>Ciliophora</taxon>
        <taxon>Intramacronucleata</taxon>
        <taxon>Oligohymenophorea</taxon>
        <taxon>Peniculida</taxon>
        <taxon>Parameciidae</taxon>
        <taxon>Paramecium</taxon>
    </lineage>
</organism>
<feature type="transmembrane region" description="Helical" evidence="11">
    <location>
        <begin position="170"/>
        <end position="187"/>
    </location>
</feature>
<feature type="domain" description="ABC transmembrane type-1" evidence="13">
    <location>
        <begin position="164"/>
        <end position="409"/>
    </location>
</feature>
<dbReference type="FunFam" id="3.40.50.300:FF:001172">
    <property type="entry name" value="Cystic fibrosis transmembrane conductance regulator"/>
    <property type="match status" value="1"/>
</dbReference>
<dbReference type="OMA" id="YCISFER"/>
<evidence type="ECO:0000313" key="15">
    <source>
        <dbReference type="Proteomes" id="UP000000600"/>
    </source>
</evidence>
<dbReference type="InParanoid" id="A0BRM7"/>
<keyword evidence="5" id="KW-0677">Repeat</keyword>
<dbReference type="FunFam" id="3.40.50.300:FF:000973">
    <property type="entry name" value="Multidrug resistance-associated protein 4"/>
    <property type="match status" value="1"/>
</dbReference>
<keyword evidence="10" id="KW-0325">Glycoprotein</keyword>
<dbReference type="InterPro" id="IPR050173">
    <property type="entry name" value="ABC_transporter_C-like"/>
</dbReference>
<evidence type="ECO:0000259" key="13">
    <source>
        <dbReference type="PROSITE" id="PS50929"/>
    </source>
</evidence>
<evidence type="ECO:0000256" key="6">
    <source>
        <dbReference type="ARBA" id="ARBA00022741"/>
    </source>
</evidence>
<evidence type="ECO:0008006" key="16">
    <source>
        <dbReference type="Google" id="ProtNLM"/>
    </source>
</evidence>
<dbReference type="STRING" id="5888.A0BRM7"/>
<dbReference type="InterPro" id="IPR017871">
    <property type="entry name" value="ABC_transporter-like_CS"/>
</dbReference>
<feature type="transmembrane region" description="Helical" evidence="11">
    <location>
        <begin position="735"/>
        <end position="755"/>
    </location>
</feature>
<dbReference type="SUPFAM" id="SSF90123">
    <property type="entry name" value="ABC transporter transmembrane region"/>
    <property type="match status" value="2"/>
</dbReference>
<feature type="domain" description="ABC transmembrane type-1" evidence="13">
    <location>
        <begin position="739"/>
        <end position="983"/>
    </location>
</feature>
<dbReference type="InterPro" id="IPR011527">
    <property type="entry name" value="ABC1_TM_dom"/>
</dbReference>
<evidence type="ECO:0000313" key="14">
    <source>
        <dbReference type="EMBL" id="CAK61194.1"/>
    </source>
</evidence>
<dbReference type="GeneID" id="5014376"/>
<keyword evidence="4 11" id="KW-0812">Transmembrane</keyword>
<feature type="transmembrane region" description="Helical" evidence="11">
    <location>
        <begin position="274"/>
        <end position="295"/>
    </location>
</feature>
<feature type="transmembrane region" description="Helical" evidence="11">
    <location>
        <begin position="244"/>
        <end position="268"/>
    </location>
</feature>
<dbReference type="Pfam" id="PF00664">
    <property type="entry name" value="ABC_membrane"/>
    <property type="match status" value="2"/>
</dbReference>
<keyword evidence="8 11" id="KW-1133">Transmembrane helix</keyword>
<feature type="transmembrane region" description="Helical" evidence="11">
    <location>
        <begin position="350"/>
        <end position="375"/>
    </location>
</feature>
<feature type="transmembrane region" description="Helical" evidence="11">
    <location>
        <begin position="387"/>
        <end position="404"/>
    </location>
</feature>
<dbReference type="HOGENOM" id="CLU_000604_27_1_1"/>
<keyword evidence="15" id="KW-1185">Reference proteome</keyword>
<dbReference type="GO" id="GO:0055085">
    <property type="term" value="P:transmembrane transport"/>
    <property type="evidence" value="ECO:0000318"/>
    <property type="project" value="GO_Central"/>
</dbReference>
<feature type="domain" description="ABC transporter" evidence="12">
    <location>
        <begin position="455"/>
        <end position="681"/>
    </location>
</feature>
<evidence type="ECO:0000256" key="2">
    <source>
        <dbReference type="ARBA" id="ARBA00009726"/>
    </source>
</evidence>
<dbReference type="GO" id="GO:0005886">
    <property type="term" value="C:plasma membrane"/>
    <property type="evidence" value="ECO:0000318"/>
    <property type="project" value="GO_Central"/>
</dbReference>
<feature type="transmembrane region" description="Helical" evidence="11">
    <location>
        <begin position="775"/>
        <end position="800"/>
    </location>
</feature>
<dbReference type="SUPFAM" id="SSF52540">
    <property type="entry name" value="P-loop containing nucleoside triphosphate hydrolases"/>
    <property type="match status" value="2"/>
</dbReference>
<sequence>MPTFPTLSEANRDDTQKGQKVKIKRIQYYEQNTKLNQLNLTLHLFLHQQDQQIFLYLVLPNSQSTFSLLFDIRKEEELHYNKPICVRLLLRIPLIQAISNIRTKLIMPREVTAPQSEILEGHFRVFIWPKEIRINGYYICCVLYCSNLICDITSYFIFEKDEKKPSENSMGQFVILQLIYMLAITLIKPYQMFEQAKIYAKIQGALQYRVMQKSLSFAMSLSKHYSFGELLTILQVDIVQASNYYIYLFSLWTCIPQLIVGGVIFYVTLKENSIVPATGAVVQVLFGLIFGHYYGVIQKRFMEAKDQRIELVDESLLYAKQIKLNCLEDYFENRVQKQRKTELKYLRQQVWMVIAIKLVMLIIMVLSWEIAFVVASKVNFQIISTMMQNYISIVMTLDSLPTLFKNYQMSLNSMNRIETFFKDKDIKIHSQSNEASIEFNNVRTGWKKQQNEDTIYELDQSQTGMLQRQEDKSQFIVELNMKVLPGQFVAIVGSSGCGKSTILRSLLGETYIDNGNISYHGQISVASQEPWIINDSIKNNITYMDVLNEEKYRKVIECCCLQQDIDGFKYQDNTILIEKGDNLSGGQQKRINLARAVYKDADIYLFDDPLSALDIKVKYEIQQKCFEGYLKKKTRILFTNSLANLQNCDMIYIFEDGKMINSGTFAELKNIKQSQIIINTQENKELLDKQFEEKVYKTPQHQVETQATLIQEEDRNQGNVDTKIMKKIFEFQGKSMMVIIIIFYIGIVMACQLYGNQIMADDSMYQLPDEEYKRLAIIYYPIIQIPVVIANIVIILYFLFRGLNTSEQIHVDVIKSLLKASFTKFYNTILIGRLINRLGKDITNIDYMFPNELYNLIFNIISLLLPLVASIIYLNPVALPVLIVFFLIMIALTVIYYKSLREVSRMEAISKSPIVSFYQQILRGILFVRSCLPHQEVIDRHLKNVDLDLGNQINLNGIQQWYQSIAGTVTNIFQSLLFIVCFYAEGSTPFMTYLILLQMQNVSQLLLLVAISYGNILIYCISFERCLHLANQIPLEEEEVQDQIQEELHHSNYLIEMQNCNFQYRPRTKQVLKQLSLQVNTAEKIGIVGRTGAGKSSIIMALTQMLECTDGKFFVEGQSVRQLKLQQLRQKFSVIPQEPLIFKGTLQQNLDPLNQYDIKQIESVAQICQLFKIDALKKKELQSEIQVFGQNLSVGEKQLITLGRCLLNKRSIVLVDEATANIDSKTEEMIKDIFDKHFTQSAMIMIAHKITTIMNCDKIIVLSDGCITECDTPRNLLLNPDSEFKKIVDLIKQSEQL</sequence>
<reference evidence="14 15" key="1">
    <citation type="journal article" date="2006" name="Nature">
        <title>Global trends of whole-genome duplications revealed by the ciliate Paramecium tetraurelia.</title>
        <authorList>
            <consortium name="Genoscope"/>
            <person name="Aury J.-M."/>
            <person name="Jaillon O."/>
            <person name="Duret L."/>
            <person name="Noel B."/>
            <person name="Jubin C."/>
            <person name="Porcel B.M."/>
            <person name="Segurens B."/>
            <person name="Daubin V."/>
            <person name="Anthouard V."/>
            <person name="Aiach N."/>
            <person name="Arnaiz O."/>
            <person name="Billaut A."/>
            <person name="Beisson J."/>
            <person name="Blanc I."/>
            <person name="Bouhouche K."/>
            <person name="Camara F."/>
            <person name="Duharcourt S."/>
            <person name="Guigo R."/>
            <person name="Gogendeau D."/>
            <person name="Katinka M."/>
            <person name="Keller A.-M."/>
            <person name="Kissmehl R."/>
            <person name="Klotz C."/>
            <person name="Koll F."/>
            <person name="Le Moue A."/>
            <person name="Lepere C."/>
            <person name="Malinsky S."/>
            <person name="Nowacki M."/>
            <person name="Nowak J.K."/>
            <person name="Plattner H."/>
            <person name="Poulain J."/>
            <person name="Ruiz F."/>
            <person name="Serrano V."/>
            <person name="Zagulski M."/>
            <person name="Dessen P."/>
            <person name="Betermier M."/>
            <person name="Weissenbach J."/>
            <person name="Scarpelli C."/>
            <person name="Schachter V."/>
            <person name="Sperling L."/>
            <person name="Meyer E."/>
            <person name="Cohen J."/>
            <person name="Wincker P."/>
        </authorList>
    </citation>
    <scope>NUCLEOTIDE SEQUENCE [LARGE SCALE GENOMIC DNA]</scope>
    <source>
        <strain evidence="14 15">Stock d4-2</strain>
    </source>
</reference>
<evidence type="ECO:0000256" key="5">
    <source>
        <dbReference type="ARBA" id="ARBA00022737"/>
    </source>
</evidence>
<dbReference type="OrthoDB" id="298706at2759"/>
<dbReference type="FunFam" id="1.20.1560.10:FF:000233">
    <property type="entry name" value="Uncharacterized protein"/>
    <property type="match status" value="1"/>
</dbReference>
<feature type="transmembrane region" description="Helical" evidence="11">
    <location>
        <begin position="1002"/>
        <end position="1021"/>
    </location>
</feature>
<feature type="transmembrane region" description="Helical" evidence="11">
    <location>
        <begin position="136"/>
        <end position="158"/>
    </location>
</feature>
<dbReference type="Proteomes" id="UP000000600">
    <property type="component" value="Unassembled WGS sequence"/>
</dbReference>
<dbReference type="FunCoup" id="A0BRM7">
    <property type="interactions" value="10"/>
</dbReference>
<dbReference type="KEGG" id="ptm:GSPATT00031425001"/>
<evidence type="ECO:0000256" key="4">
    <source>
        <dbReference type="ARBA" id="ARBA00022692"/>
    </source>
</evidence>
<evidence type="ECO:0000256" key="9">
    <source>
        <dbReference type="ARBA" id="ARBA00023136"/>
    </source>
</evidence>
<dbReference type="PROSITE" id="PS50893">
    <property type="entry name" value="ABC_TRANSPORTER_2"/>
    <property type="match status" value="2"/>
</dbReference>
<evidence type="ECO:0000256" key="7">
    <source>
        <dbReference type="ARBA" id="ARBA00022840"/>
    </source>
</evidence>
<dbReference type="InterPro" id="IPR036640">
    <property type="entry name" value="ABC1_TM_sf"/>
</dbReference>
<dbReference type="GO" id="GO:0140359">
    <property type="term" value="F:ABC-type transporter activity"/>
    <property type="evidence" value="ECO:0000318"/>
    <property type="project" value="GO_Central"/>
</dbReference>
<keyword evidence="7" id="KW-0067">ATP-binding</keyword>
<comment type="subcellular location">
    <subcellularLocation>
        <location evidence="1">Membrane</location>
        <topology evidence="1">Multi-pass membrane protein</topology>
    </subcellularLocation>
</comment>
<dbReference type="RefSeq" id="XP_001428592.1">
    <property type="nucleotide sequence ID" value="XM_001428555.1"/>
</dbReference>
<accession>A0BRM7</accession>
<evidence type="ECO:0000256" key="10">
    <source>
        <dbReference type="ARBA" id="ARBA00023180"/>
    </source>
</evidence>
<evidence type="ECO:0000256" key="1">
    <source>
        <dbReference type="ARBA" id="ARBA00004141"/>
    </source>
</evidence>
<protein>
    <recommendedName>
        <fullName evidence="16">ABC transporter family protein</fullName>
    </recommendedName>
</protein>
<evidence type="ECO:0000256" key="8">
    <source>
        <dbReference type="ARBA" id="ARBA00022989"/>
    </source>
</evidence>
<proteinExistence type="inferred from homology"/>
<dbReference type="GO" id="GO:0005524">
    <property type="term" value="F:ATP binding"/>
    <property type="evidence" value="ECO:0007669"/>
    <property type="project" value="UniProtKB-KW"/>
</dbReference>
<dbReference type="FunFam" id="1.20.1560.10:FF:000255">
    <property type="entry name" value="Uncharacterized protein"/>
    <property type="match status" value="1"/>
</dbReference>
<name>A0BRM7_PARTE</name>
<feature type="domain" description="ABC transporter" evidence="12">
    <location>
        <begin position="1055"/>
        <end position="1289"/>
    </location>
</feature>
<dbReference type="SMART" id="SM00382">
    <property type="entry name" value="AAA"/>
    <property type="match status" value="2"/>
</dbReference>
<dbReference type="PROSITE" id="PS00211">
    <property type="entry name" value="ABC_TRANSPORTER_1"/>
    <property type="match status" value="2"/>
</dbReference>
<dbReference type="Gene3D" id="1.20.1560.10">
    <property type="entry name" value="ABC transporter type 1, transmembrane domain"/>
    <property type="match status" value="2"/>
</dbReference>
<dbReference type="InterPro" id="IPR003593">
    <property type="entry name" value="AAA+_ATPase"/>
</dbReference>
<evidence type="ECO:0000256" key="3">
    <source>
        <dbReference type="ARBA" id="ARBA00022448"/>
    </source>
</evidence>
<evidence type="ECO:0000259" key="12">
    <source>
        <dbReference type="PROSITE" id="PS50893"/>
    </source>
</evidence>
<dbReference type="EMBL" id="CT868012">
    <property type="protein sequence ID" value="CAK61194.1"/>
    <property type="molecule type" value="Genomic_DNA"/>
</dbReference>
<dbReference type="PANTHER" id="PTHR24223">
    <property type="entry name" value="ATP-BINDING CASSETTE SUB-FAMILY C"/>
    <property type="match status" value="1"/>
</dbReference>
<dbReference type="eggNOG" id="KOG0054">
    <property type="taxonomic scope" value="Eukaryota"/>
</dbReference>
<dbReference type="Pfam" id="PF00005">
    <property type="entry name" value="ABC_tran"/>
    <property type="match status" value="2"/>
</dbReference>
<gene>
    <name evidence="14" type="ORF">GSPATT00031425001</name>
</gene>
<dbReference type="GO" id="GO:0016887">
    <property type="term" value="F:ATP hydrolysis activity"/>
    <property type="evidence" value="ECO:0007669"/>
    <property type="project" value="InterPro"/>
</dbReference>
<dbReference type="InterPro" id="IPR027417">
    <property type="entry name" value="P-loop_NTPase"/>
</dbReference>
<dbReference type="Gene3D" id="3.40.50.300">
    <property type="entry name" value="P-loop containing nucleotide triphosphate hydrolases"/>
    <property type="match status" value="2"/>
</dbReference>
<feature type="transmembrane region" description="Helical" evidence="11">
    <location>
        <begin position="976"/>
        <end position="996"/>
    </location>
</feature>